<evidence type="ECO:0000256" key="1">
    <source>
        <dbReference type="ARBA" id="ARBA00022679"/>
    </source>
</evidence>
<dbReference type="RefSeq" id="WP_160631674.1">
    <property type="nucleotide sequence ID" value="NZ_WWNE01000003.1"/>
</dbReference>
<dbReference type="SFLD" id="SFLDG01212">
    <property type="entry name" value="Phytoene_synthase_like"/>
    <property type="match status" value="1"/>
</dbReference>
<dbReference type="SFLD" id="SFLDG01018">
    <property type="entry name" value="Squalene/Phytoene_Synthase_Lik"/>
    <property type="match status" value="1"/>
</dbReference>
<dbReference type="InterPro" id="IPR008949">
    <property type="entry name" value="Isoprenoid_synthase_dom_sf"/>
</dbReference>
<gene>
    <name evidence="2" type="ORF">GQN54_02635</name>
</gene>
<keyword evidence="1" id="KW-0808">Transferase</keyword>
<dbReference type="InterPro" id="IPR033904">
    <property type="entry name" value="Trans_IPPS_HH"/>
</dbReference>
<dbReference type="Proteomes" id="UP000470771">
    <property type="component" value="Unassembled WGS sequence"/>
</dbReference>
<dbReference type="Gene3D" id="1.10.600.10">
    <property type="entry name" value="Farnesyl Diphosphate Synthase"/>
    <property type="match status" value="1"/>
</dbReference>
<dbReference type="SUPFAM" id="SSF48576">
    <property type="entry name" value="Terpenoid synthases"/>
    <property type="match status" value="1"/>
</dbReference>
<proteinExistence type="predicted"/>
<dbReference type="Pfam" id="PF00494">
    <property type="entry name" value="SQS_PSY"/>
    <property type="match status" value="1"/>
</dbReference>
<name>A0A6N9NIG8_9FLAO</name>
<dbReference type="CDD" id="cd00683">
    <property type="entry name" value="Trans_IPPS_HH"/>
    <property type="match status" value="1"/>
</dbReference>
<dbReference type="GO" id="GO:0016117">
    <property type="term" value="P:carotenoid biosynthetic process"/>
    <property type="evidence" value="ECO:0007669"/>
    <property type="project" value="UniProtKB-ARBA"/>
</dbReference>
<dbReference type="InterPro" id="IPR019845">
    <property type="entry name" value="Squalene/phytoene_synthase_CS"/>
</dbReference>
<dbReference type="AlphaFoldDB" id="A0A6N9NIG8"/>
<organism evidence="2 3">
    <name type="scientific">Acidiluteibacter ferrifornacis</name>
    <dbReference type="NCBI Taxonomy" id="2692424"/>
    <lineage>
        <taxon>Bacteria</taxon>
        <taxon>Pseudomonadati</taxon>
        <taxon>Bacteroidota</taxon>
        <taxon>Flavobacteriia</taxon>
        <taxon>Flavobacteriales</taxon>
        <taxon>Cryomorphaceae</taxon>
        <taxon>Acidiluteibacter</taxon>
    </lineage>
</organism>
<reference evidence="2 3" key="1">
    <citation type="submission" date="2019-12" db="EMBL/GenBank/DDBJ databases">
        <authorList>
            <person name="Zhao J."/>
        </authorList>
    </citation>
    <scope>NUCLEOTIDE SEQUENCE [LARGE SCALE GENOMIC DNA]</scope>
    <source>
        <strain evidence="2 3">S-15</strain>
    </source>
</reference>
<keyword evidence="3" id="KW-1185">Reference proteome</keyword>
<dbReference type="PROSITE" id="PS01045">
    <property type="entry name" value="SQUALEN_PHYTOEN_SYN_2"/>
    <property type="match status" value="1"/>
</dbReference>
<dbReference type="GO" id="GO:0051996">
    <property type="term" value="F:squalene synthase [NAD(P)H] activity"/>
    <property type="evidence" value="ECO:0007669"/>
    <property type="project" value="InterPro"/>
</dbReference>
<dbReference type="InterPro" id="IPR044843">
    <property type="entry name" value="Trans_IPPS_bact-type"/>
</dbReference>
<protein>
    <submittedName>
        <fullName evidence="2">Squalene/phytoene synthase family protein</fullName>
    </submittedName>
</protein>
<evidence type="ECO:0000313" key="3">
    <source>
        <dbReference type="Proteomes" id="UP000470771"/>
    </source>
</evidence>
<comment type="caution">
    <text evidence="2">The sequence shown here is derived from an EMBL/GenBank/DDBJ whole genome shotgun (WGS) entry which is preliminary data.</text>
</comment>
<dbReference type="GO" id="GO:0004311">
    <property type="term" value="F:geranylgeranyl diphosphate synthase activity"/>
    <property type="evidence" value="ECO:0007669"/>
    <property type="project" value="InterPro"/>
</dbReference>
<dbReference type="PANTHER" id="PTHR31480">
    <property type="entry name" value="BIFUNCTIONAL LYCOPENE CYCLASE/PHYTOENE SYNTHASE"/>
    <property type="match status" value="1"/>
</dbReference>
<dbReference type="EMBL" id="WWNE01000003">
    <property type="protein sequence ID" value="NBG64997.1"/>
    <property type="molecule type" value="Genomic_DNA"/>
</dbReference>
<dbReference type="SFLD" id="SFLDS00005">
    <property type="entry name" value="Isoprenoid_Synthase_Type_I"/>
    <property type="match status" value="1"/>
</dbReference>
<evidence type="ECO:0000313" key="2">
    <source>
        <dbReference type="EMBL" id="NBG64997.1"/>
    </source>
</evidence>
<sequence length="278" mass="31992">MKALYDKTSNRISKLITNAYSTSFSIGIYVLDRKIHQPIYAIYGFVRLADEIVDSFHDFDKLKLLQEFKADTYQSIAEGISLNPVLNAFQATVNQYGIEKELIEAFLYSMEMDLSQKVFDQESFEKYILGSAEVVGLMCLRVFCQGNEEQYQHLKPSAMKLGAAFQKINFLRDLKQDFKDMGRSYFPNVDLGSFSESCKKNIEADIEQDFKDAYIGIKQLPKNSRLGVYTAYVYYYALFKKIQSTAPSTILAKRIRIPNNKKYGLLLSSYIKHSFNIL</sequence>
<dbReference type="InterPro" id="IPR002060">
    <property type="entry name" value="Squ/phyt_synthse"/>
</dbReference>
<accession>A0A6N9NIG8</accession>